<dbReference type="GO" id="GO:0003676">
    <property type="term" value="F:nucleic acid binding"/>
    <property type="evidence" value="ECO:0007669"/>
    <property type="project" value="InterPro"/>
</dbReference>
<reference evidence="1" key="1">
    <citation type="submission" date="2021-02" db="EMBL/GenBank/DDBJ databases">
        <authorList>
            <person name="Nowell W R."/>
        </authorList>
    </citation>
    <scope>NUCLEOTIDE SEQUENCE</scope>
</reference>
<evidence type="ECO:0000313" key="1">
    <source>
        <dbReference type="EMBL" id="CAF3389718.1"/>
    </source>
</evidence>
<dbReference type="InterPro" id="IPR012337">
    <property type="entry name" value="RNaseH-like_sf"/>
</dbReference>
<dbReference type="EMBL" id="CAJNYU010000775">
    <property type="protein sequence ID" value="CAF3389718.1"/>
    <property type="molecule type" value="Genomic_DNA"/>
</dbReference>
<accession>A0A817Z3M1</accession>
<dbReference type="AlphaFoldDB" id="A0A817Z3M1"/>
<protein>
    <recommendedName>
        <fullName evidence="3">Integrase catalytic domain-containing protein</fullName>
    </recommendedName>
</protein>
<dbReference type="InterPro" id="IPR036397">
    <property type="entry name" value="RNaseH_sf"/>
</dbReference>
<dbReference type="Proteomes" id="UP000663869">
    <property type="component" value="Unassembled WGS sequence"/>
</dbReference>
<comment type="caution">
    <text evidence="1">The sequence shown here is derived from an EMBL/GenBank/DDBJ whole genome shotgun (WGS) entry which is preliminary data.</text>
</comment>
<gene>
    <name evidence="1" type="ORF">FME351_LOCUS8036</name>
</gene>
<evidence type="ECO:0008006" key="3">
    <source>
        <dbReference type="Google" id="ProtNLM"/>
    </source>
</evidence>
<dbReference type="SUPFAM" id="SSF53098">
    <property type="entry name" value="Ribonuclease H-like"/>
    <property type="match status" value="1"/>
</dbReference>
<name>A0A817Z3M1_9BILA</name>
<evidence type="ECO:0000313" key="2">
    <source>
        <dbReference type="Proteomes" id="UP000663869"/>
    </source>
</evidence>
<organism evidence="1 2">
    <name type="scientific">Rotaria socialis</name>
    <dbReference type="NCBI Taxonomy" id="392032"/>
    <lineage>
        <taxon>Eukaryota</taxon>
        <taxon>Metazoa</taxon>
        <taxon>Spiralia</taxon>
        <taxon>Gnathifera</taxon>
        <taxon>Rotifera</taxon>
        <taxon>Eurotatoria</taxon>
        <taxon>Bdelloidea</taxon>
        <taxon>Philodinida</taxon>
        <taxon>Philodinidae</taxon>
        <taxon>Rotaria</taxon>
    </lineage>
</organism>
<sequence>MLSASSSKSSATISNASATFCGTRVLHEHSNQIYHRISEGRISKVLKASSACGQIRPAFSNKGPRKIIQAKQVFERFQVDLVDLSRRPVTHDGFEFRYALVVLDIFSRYLFLRALKKKSSVIVYIMIFNRHAVFRTFINQE</sequence>
<proteinExistence type="predicted"/>
<dbReference type="Gene3D" id="3.30.420.10">
    <property type="entry name" value="Ribonuclease H-like superfamily/Ribonuclease H"/>
    <property type="match status" value="1"/>
</dbReference>